<feature type="region of interest" description="Disordered" evidence="2">
    <location>
        <begin position="1334"/>
        <end position="1362"/>
    </location>
</feature>
<evidence type="ECO:0000313" key="3">
    <source>
        <dbReference type="EMBL" id="SCP04715.1"/>
    </source>
</evidence>
<feature type="region of interest" description="Disordered" evidence="2">
    <location>
        <begin position="1510"/>
        <end position="1587"/>
    </location>
</feature>
<evidence type="ECO:0000256" key="1">
    <source>
        <dbReference type="SAM" id="Coils"/>
    </source>
</evidence>
<feature type="compositionally biased region" description="Basic residues" evidence="2">
    <location>
        <begin position="142"/>
        <end position="170"/>
    </location>
</feature>
<dbReference type="VEuPathDB" id="PlasmoDB:PocGH01_09045200"/>
<dbReference type="SUPFAM" id="SSF141571">
    <property type="entry name" value="Pentapeptide repeat-like"/>
    <property type="match status" value="1"/>
</dbReference>
<feature type="coiled-coil region" evidence="1">
    <location>
        <begin position="764"/>
        <end position="850"/>
    </location>
</feature>
<gene>
    <name evidence="3" type="primary">PocGH01_09045200</name>
    <name evidence="3" type="ORF">POCGH01_09045200</name>
</gene>
<protein>
    <submittedName>
        <fullName evidence="3">Uncharacterized protein</fullName>
    </submittedName>
</protein>
<feature type="compositionally biased region" description="Basic and acidic residues" evidence="2">
    <location>
        <begin position="171"/>
        <end position="189"/>
    </location>
</feature>
<feature type="compositionally biased region" description="Polar residues" evidence="2">
    <location>
        <begin position="1575"/>
        <end position="1584"/>
    </location>
</feature>
<feature type="region of interest" description="Disordered" evidence="2">
    <location>
        <begin position="1037"/>
        <end position="1065"/>
    </location>
</feature>
<accession>A0A1D3TIE3</accession>
<evidence type="ECO:0000313" key="4">
    <source>
        <dbReference type="Proteomes" id="UP000242942"/>
    </source>
</evidence>
<keyword evidence="1" id="KW-0175">Coiled coil</keyword>
<feature type="compositionally biased region" description="Basic and acidic residues" evidence="2">
    <location>
        <begin position="104"/>
        <end position="132"/>
    </location>
</feature>
<dbReference type="VEuPathDB" id="PlasmoDB:POWCR01_090040500"/>
<feature type="region of interest" description="Disordered" evidence="2">
    <location>
        <begin position="1201"/>
        <end position="1220"/>
    </location>
</feature>
<dbReference type="OrthoDB" id="372814at2759"/>
<dbReference type="EMBL" id="LT594590">
    <property type="protein sequence ID" value="SCP04715.1"/>
    <property type="molecule type" value="Genomic_DNA"/>
</dbReference>
<feature type="compositionally biased region" description="Polar residues" evidence="2">
    <location>
        <begin position="612"/>
        <end position="622"/>
    </location>
</feature>
<sequence length="1812" mass="211863">MKNVKQNISNFRELAKQLEACVQHNSTDIEVMRDIYTECKKDLITLEKLTLEALERGNALLFEQLVEVSTLVNRSIKVFEDFEKGGTKGTPKIAESMYQVSMNIDRRDSERKKKHHEGEKKNETREKKYKMVDEEDENDKRSRSKSRSRSRSGSRGKRKDYEKRKKKKKEKEKEKKYYPSDDNSKEKYFGDNKNMFKSESLDSFSKEFGNFHDTNILSSEMDEEFNDFNVKQKSRKKKKKKLHDSGKLKFEGSNNEYDFLDKNNIDSLDDFNLSNSGFKHRRNSSKKDFTSTSNLVIIIHISDIINVSLDLRNVCIYLTLKSLDNKIYIRKKSRNKNVENFSINVSELFEFSIFYNNQLFLTVDVIDSLNNTYYYTCLININKNILKKTKYFTPTAYLLTKVTENFNPHQQLKNGKNVSTNPSILFPSKSFGCENIKGESTNFEFIGPTVDMYPGMNNNFTDINLSNNMKNNYNFNRSVNYIPNFYNMNYMSKSHNNPNYNNFNFASRNFPNRSVNNFNFSNPNRGNHNFVNPNVGNSNVGNPKFGNSNYANLNFVNPNYANPNFCTPNFGNPNFGNPNFRNPNFGNPNFGNPNFGNPNFGNPLFKRDPFDNDSNNNTASNVDQEKDSFEKLSSAAKLDTLETTKDRVMKGNECANEIERKNELNKMEGKFSSSSSYIIMNIFLKNKDFDHETELMKQNNLNLYKELYNVCNKEKMFYENKSKENEKKIEQLDKAVMLLELDNESYIDANNKLKEIIESNKEIIKFIENMVKKKNSKIEKLEKENEKVHEAEKLIEENRKENNYLSEKISKLNTIFNEHKSKLKDSNQINNNLNGKVNNLLFQLQNAQMKNEKLLLYLSFLLKHIHQNSCSGEHNSASIMKLKRMNCNIENATVENYNTLLEDHINNYNYVKENAKYNDLIIKKFIGNQRKVSITPQMMEKIFGLYSSKEERKMFNFSDNNGDSNDHGRRNPAGEGGADSSINGNTNLLRKENYNMLKGAPTEEKEELLEGEVDDLLIDDYLVNGYKKYMSTTSSNDIREKRNNGEDFPISKKIKGKKKSNNNDVFDSHLNSDEVLSSNEENTFSFNMKKTENMEKRGQKKGEEKKNYHYAINEKRENIHNDKHLNNISDFKITNNERNQFSNNMITSGGNGTESESNSTFSFHVKKRDELYNFTKSKRNKKCERNKYIDLKKGRNELTEWKKKHNDKDKKSDEKSRNDKFNYDKNNLIVYKDKKSDFFLGNKEEKHNGKKTALDKYKNKKRNKLRYNENHTFSNCEMGSDSSQRGKNAYKVKHKKKNNVLSDSYLNVSNKSRKKKIIKEKLIPVWNGDISGEVDEEKEEKERDEGVDNRENKEEKNTEKKGKQIYFPKHKNINNLSKKTTNDYFSDYKSFEKKFNYFVKVSGDIKGSILSNSSDKISYAMNLKKKSYFSNLERIIDKCNKKEQKITFLDNYLNAKMKSNTLSEEDIMKHKNLLRNFYRKNTKGLIFENTLIKIYAKLYYCNESSGHGRRDYLSNGSTNKKSKRKISKRGNNNVNNNDDGCSNSRNGLRSGDLSKGRNNSHLHNENKNERKEYDGNSSNSNAKLSRSEGGMKKENIYMNIYIKSILYNIIYVKSDLSENKMDSIKVVKRNLKKNYNEVIEENDYINLKKNEICLLYTLCFKRNHLNNLPLFLNVECLNNDNTTIKLKVALPFPHLFLLKPNSLHLNNFVKKFPGKNKYYYKSYYYTMVGFSTFNEFINSLKLYNSFNVFHFDSYNILYSTYPINEQKKLLLLIVCDFVKKKAATLHDTVKLHFISLSNSLISFSINLFKQIL</sequence>
<feature type="region of interest" description="Disordered" evidence="2">
    <location>
        <begin position="956"/>
        <end position="986"/>
    </location>
</feature>
<evidence type="ECO:0000256" key="2">
    <source>
        <dbReference type="SAM" id="MobiDB-lite"/>
    </source>
</evidence>
<dbReference type="Proteomes" id="UP000242942">
    <property type="component" value="Chromosome 9"/>
</dbReference>
<feature type="compositionally biased region" description="Basic and acidic residues" evidence="2">
    <location>
        <begin position="1562"/>
        <end position="1574"/>
    </location>
</feature>
<feature type="region of interest" description="Disordered" evidence="2">
    <location>
        <begin position="589"/>
        <end position="629"/>
    </location>
</feature>
<name>A0A1D3TIE3_PLAOA</name>
<keyword evidence="4" id="KW-1185">Reference proteome</keyword>
<feature type="compositionally biased region" description="Polar residues" evidence="2">
    <location>
        <begin position="1538"/>
        <end position="1547"/>
    </location>
</feature>
<feature type="compositionally biased region" description="Basic and acidic residues" evidence="2">
    <location>
        <begin position="1340"/>
        <end position="1362"/>
    </location>
</feature>
<proteinExistence type="predicted"/>
<reference evidence="3 4" key="1">
    <citation type="submission" date="2016-06" db="EMBL/GenBank/DDBJ databases">
        <authorList>
            <consortium name="Pathogen Informatics"/>
        </authorList>
    </citation>
    <scope>NUCLEOTIDE SEQUENCE [LARGE SCALE GENOMIC DNA]</scope>
    <source>
        <strain evidence="3">PocGH01</strain>
    </source>
</reference>
<organism evidence="3 4">
    <name type="scientific">Plasmodium ovale</name>
    <name type="common">malaria parasite P. ovale</name>
    <dbReference type="NCBI Taxonomy" id="36330"/>
    <lineage>
        <taxon>Eukaryota</taxon>
        <taxon>Sar</taxon>
        <taxon>Alveolata</taxon>
        <taxon>Apicomplexa</taxon>
        <taxon>Aconoidasida</taxon>
        <taxon>Haemosporida</taxon>
        <taxon>Plasmodiidae</taxon>
        <taxon>Plasmodium</taxon>
        <taxon>Plasmodium (Plasmodium)</taxon>
    </lineage>
</organism>
<feature type="region of interest" description="Disordered" evidence="2">
    <location>
        <begin position="102"/>
        <end position="189"/>
    </location>
</feature>
<feature type="compositionally biased region" description="Low complexity" evidence="2">
    <location>
        <begin position="589"/>
        <end position="604"/>
    </location>
</feature>